<reference evidence="9" key="1">
    <citation type="submission" date="2021-06" db="EMBL/GenBank/DDBJ databases">
        <authorList>
            <person name="Kallberg Y."/>
            <person name="Tangrot J."/>
            <person name="Rosling A."/>
        </authorList>
    </citation>
    <scope>NUCLEOTIDE SEQUENCE</scope>
    <source>
        <strain evidence="9">MT106</strain>
    </source>
</reference>
<feature type="region of interest" description="Disordered" evidence="6">
    <location>
        <begin position="115"/>
        <end position="135"/>
    </location>
</feature>
<proteinExistence type="predicted"/>
<dbReference type="InterPro" id="IPR012337">
    <property type="entry name" value="RNaseH-like_sf"/>
</dbReference>
<dbReference type="AlphaFoldDB" id="A0A9N9EEM3"/>
<dbReference type="PANTHER" id="PTHR46481">
    <property type="entry name" value="ZINC FINGER BED DOMAIN-CONTAINING PROTEIN 4"/>
    <property type="match status" value="1"/>
</dbReference>
<feature type="non-terminal residue" evidence="9">
    <location>
        <position position="472"/>
    </location>
</feature>
<feature type="domain" description="DUF659" evidence="7">
    <location>
        <begin position="201"/>
        <end position="337"/>
    </location>
</feature>
<accession>A0A9N9EEM3</accession>
<dbReference type="PANTHER" id="PTHR46481:SF10">
    <property type="entry name" value="ZINC FINGER BED DOMAIN-CONTAINING PROTEIN 39"/>
    <property type="match status" value="1"/>
</dbReference>
<evidence type="ECO:0000256" key="6">
    <source>
        <dbReference type="SAM" id="MobiDB-lite"/>
    </source>
</evidence>
<feature type="domain" description="HAT C-terminal dimerisation" evidence="8">
    <location>
        <begin position="406"/>
        <end position="471"/>
    </location>
</feature>
<dbReference type="GO" id="GO:0046983">
    <property type="term" value="F:protein dimerization activity"/>
    <property type="evidence" value="ECO:0007669"/>
    <property type="project" value="InterPro"/>
</dbReference>
<dbReference type="Pfam" id="PF05699">
    <property type="entry name" value="Dimer_Tnp_hAT"/>
    <property type="match status" value="1"/>
</dbReference>
<name>A0A9N9EEM3_9GLOM</name>
<protein>
    <submittedName>
        <fullName evidence="9">9194_t:CDS:1</fullName>
    </submittedName>
</protein>
<evidence type="ECO:0000313" key="9">
    <source>
        <dbReference type="EMBL" id="CAG8671688.1"/>
    </source>
</evidence>
<sequence>ENHRLAKNQTPQISPSIYGRTLLFFSIDSCKNERKAQLSKYMLQVAVSDPSCFVPNKGLLCRNHLKKCINFEIEYNESERQEILSRQVAEDKKKKGKKAASTDELSISTTFNLSTSNSTTSNLSTTNSTISNPSTSNSIIKQSSLMGYLSRPLSNKDLLHFENLILRIIVSNGLPFKFMENQETKDVFSFIAPALKLPGRKAISDRILPQSSQELLLSVIKRAQEDKIGITAACDGWTNIKQQHLFGVVFITSQGEILIWKAKDVSDQRSKTEDVKLLLKSLMEEAEQNQIKINCFVTDSAGEYAAARRQLRIEYPNKIWIPCMAHQMNLVVGDIFKESEFYQQTSKNAVRLVSYFHSSPYFTEKLQNEQQSCYEKTIALATPSETPWFGEMPTRILRQYLSYQREVFPFNPETYNQFDDNIIDFWESAQGLAPELSRLALHLFGICINAASVERLWSNMSFLHTKCRNRLM</sequence>
<keyword evidence="5" id="KW-0539">Nucleus</keyword>
<evidence type="ECO:0000256" key="3">
    <source>
        <dbReference type="ARBA" id="ARBA00022771"/>
    </source>
</evidence>
<dbReference type="OrthoDB" id="2436760at2759"/>
<organism evidence="9 10">
    <name type="scientific">Ambispora gerdemannii</name>
    <dbReference type="NCBI Taxonomy" id="144530"/>
    <lineage>
        <taxon>Eukaryota</taxon>
        <taxon>Fungi</taxon>
        <taxon>Fungi incertae sedis</taxon>
        <taxon>Mucoromycota</taxon>
        <taxon>Glomeromycotina</taxon>
        <taxon>Glomeromycetes</taxon>
        <taxon>Archaeosporales</taxon>
        <taxon>Ambisporaceae</taxon>
        <taxon>Ambispora</taxon>
    </lineage>
</organism>
<feature type="non-terminal residue" evidence="9">
    <location>
        <position position="1"/>
    </location>
</feature>
<keyword evidence="10" id="KW-1185">Reference proteome</keyword>
<dbReference type="GO" id="GO:0008270">
    <property type="term" value="F:zinc ion binding"/>
    <property type="evidence" value="ECO:0007669"/>
    <property type="project" value="UniProtKB-KW"/>
</dbReference>
<evidence type="ECO:0000259" key="7">
    <source>
        <dbReference type="Pfam" id="PF04937"/>
    </source>
</evidence>
<comment type="caution">
    <text evidence="9">The sequence shown here is derived from an EMBL/GenBank/DDBJ whole genome shotgun (WGS) entry which is preliminary data.</text>
</comment>
<dbReference type="SUPFAM" id="SSF53098">
    <property type="entry name" value="Ribonuclease H-like"/>
    <property type="match status" value="2"/>
</dbReference>
<evidence type="ECO:0000256" key="4">
    <source>
        <dbReference type="ARBA" id="ARBA00022833"/>
    </source>
</evidence>
<dbReference type="InterPro" id="IPR008906">
    <property type="entry name" value="HATC_C_dom"/>
</dbReference>
<dbReference type="GO" id="GO:0005634">
    <property type="term" value="C:nucleus"/>
    <property type="evidence" value="ECO:0007669"/>
    <property type="project" value="UniProtKB-SubCell"/>
</dbReference>
<dbReference type="EMBL" id="CAJVPL010007864">
    <property type="protein sequence ID" value="CAG8671688.1"/>
    <property type="molecule type" value="Genomic_DNA"/>
</dbReference>
<evidence type="ECO:0000256" key="5">
    <source>
        <dbReference type="ARBA" id="ARBA00023242"/>
    </source>
</evidence>
<gene>
    <name evidence="9" type="ORF">AGERDE_LOCUS12285</name>
</gene>
<comment type="subcellular location">
    <subcellularLocation>
        <location evidence="1">Nucleus</location>
    </subcellularLocation>
</comment>
<evidence type="ECO:0000259" key="8">
    <source>
        <dbReference type="Pfam" id="PF05699"/>
    </source>
</evidence>
<evidence type="ECO:0000313" key="10">
    <source>
        <dbReference type="Proteomes" id="UP000789831"/>
    </source>
</evidence>
<keyword evidence="3" id="KW-0863">Zinc-finger</keyword>
<dbReference type="Proteomes" id="UP000789831">
    <property type="component" value="Unassembled WGS sequence"/>
</dbReference>
<dbReference type="InterPro" id="IPR007021">
    <property type="entry name" value="DUF659"/>
</dbReference>
<dbReference type="Pfam" id="PF04937">
    <property type="entry name" value="DUF659"/>
    <property type="match status" value="1"/>
</dbReference>
<evidence type="ECO:0000256" key="1">
    <source>
        <dbReference type="ARBA" id="ARBA00004123"/>
    </source>
</evidence>
<dbReference type="InterPro" id="IPR052035">
    <property type="entry name" value="ZnF_BED_domain_contain"/>
</dbReference>
<evidence type="ECO:0000256" key="2">
    <source>
        <dbReference type="ARBA" id="ARBA00022723"/>
    </source>
</evidence>
<keyword evidence="2" id="KW-0479">Metal-binding</keyword>
<keyword evidence="4" id="KW-0862">Zinc</keyword>